<dbReference type="CDD" id="cd02440">
    <property type="entry name" value="AdoMet_MTases"/>
    <property type="match status" value="1"/>
</dbReference>
<name>A0A0Q9YDH7_9BACI</name>
<dbReference type="Proteomes" id="UP000053881">
    <property type="component" value="Unassembled WGS sequence"/>
</dbReference>
<dbReference type="STRING" id="217031.ABB05_19355"/>
<reference evidence="3 5" key="1">
    <citation type="submission" date="2015-05" db="EMBL/GenBank/DDBJ databases">
        <title>Comparison of genome.</title>
        <authorList>
            <person name="Zheng Z."/>
            <person name="Sun M."/>
        </authorList>
    </citation>
    <scope>NUCLEOTIDE SEQUENCE [LARGE SCALE GENOMIC DNA]</scope>
    <source>
        <strain evidence="3 5">G25-74</strain>
    </source>
</reference>
<comment type="caution">
    <text evidence="2">The sequence shown here is derived from an EMBL/GenBank/DDBJ whole genome shotgun (WGS) entry which is preliminary data.</text>
</comment>
<dbReference type="InterPro" id="IPR013216">
    <property type="entry name" value="Methyltransf_11"/>
</dbReference>
<dbReference type="EMBL" id="LDJR01000060">
    <property type="protein sequence ID" value="OAK67314.1"/>
    <property type="molecule type" value="Genomic_DNA"/>
</dbReference>
<protein>
    <submittedName>
        <fullName evidence="2">Methyltransferase</fullName>
    </submittedName>
</protein>
<dbReference type="PANTHER" id="PTHR43861">
    <property type="entry name" value="TRANS-ACONITATE 2-METHYLTRANSFERASE-RELATED"/>
    <property type="match status" value="1"/>
</dbReference>
<reference evidence="2 4" key="2">
    <citation type="submission" date="2015-06" db="EMBL/GenBank/DDBJ databases">
        <title>Genome sequencing project of Bacillus galactosidilyticus PL133.</title>
        <authorList>
            <person name="Gaiero J."/>
            <person name="Nicol R."/>
            <person name="Habash M."/>
        </authorList>
    </citation>
    <scope>NUCLEOTIDE SEQUENCE [LARGE SCALE GENOMIC DNA]</scope>
    <source>
        <strain evidence="2 4">PL133</strain>
    </source>
</reference>
<accession>A0A0Q9YDH7</accession>
<dbReference type="RefSeq" id="WP_057981745.1">
    <property type="nucleotide sequence ID" value="NZ_JAGGKH010000004.1"/>
</dbReference>
<gene>
    <name evidence="3" type="ORF">ABB05_19355</name>
    <name evidence="2" type="ORF">ACA29_07240</name>
</gene>
<dbReference type="OrthoDB" id="9791837at2"/>
<evidence type="ECO:0000313" key="2">
    <source>
        <dbReference type="EMBL" id="KRG14088.1"/>
    </source>
</evidence>
<evidence type="ECO:0000313" key="3">
    <source>
        <dbReference type="EMBL" id="OAK67314.1"/>
    </source>
</evidence>
<dbReference type="Pfam" id="PF08241">
    <property type="entry name" value="Methyltransf_11"/>
    <property type="match status" value="1"/>
</dbReference>
<organism evidence="2 4">
    <name type="scientific">Lederbergia galactosidilytica</name>
    <dbReference type="NCBI Taxonomy" id="217031"/>
    <lineage>
        <taxon>Bacteria</taxon>
        <taxon>Bacillati</taxon>
        <taxon>Bacillota</taxon>
        <taxon>Bacilli</taxon>
        <taxon>Bacillales</taxon>
        <taxon>Bacillaceae</taxon>
        <taxon>Lederbergia</taxon>
    </lineage>
</organism>
<sequence length="251" mass="29085">MARNIGTEEAIKRWDQFADAYSEMHTEQGDRHKEIFLNPTLFSLMDKVENQKVLDAGCGEGYLSRLLAKAGANVTAVDFSKRMLEIAKERTGSEQIIYKYGNCEDLSFLEDQSFDLIVSNMVIQDLADYEKVFLEMYRLLVKGGVFIFSLLHPCFVTPNSGWEKDQNGEKMHWNVDQYFYEGAYEQRMGEQEKILLFHRTLTSYVNTAIQSGFLIDGLIEPKPSPEMLEKYPTFKEDFRCADFIVFKLRKP</sequence>
<dbReference type="PATRIC" id="fig|217031.4.peg.2402"/>
<dbReference type="SUPFAM" id="SSF53335">
    <property type="entry name" value="S-adenosyl-L-methionine-dependent methyltransferases"/>
    <property type="match status" value="1"/>
</dbReference>
<evidence type="ECO:0000313" key="4">
    <source>
        <dbReference type="Proteomes" id="UP000053881"/>
    </source>
</evidence>
<proteinExistence type="predicted"/>
<feature type="domain" description="Methyltransferase type 11" evidence="1">
    <location>
        <begin position="54"/>
        <end position="148"/>
    </location>
</feature>
<evidence type="ECO:0000313" key="5">
    <source>
        <dbReference type="Proteomes" id="UP000077881"/>
    </source>
</evidence>
<keyword evidence="2" id="KW-0808">Transferase</keyword>
<keyword evidence="5" id="KW-1185">Reference proteome</keyword>
<dbReference type="EMBL" id="LGPB01000068">
    <property type="protein sequence ID" value="KRG14088.1"/>
    <property type="molecule type" value="Genomic_DNA"/>
</dbReference>
<dbReference type="Proteomes" id="UP000077881">
    <property type="component" value="Unassembled WGS sequence"/>
</dbReference>
<dbReference type="AlphaFoldDB" id="A0A0Q9YDH7"/>
<dbReference type="InterPro" id="IPR029063">
    <property type="entry name" value="SAM-dependent_MTases_sf"/>
</dbReference>
<keyword evidence="2" id="KW-0489">Methyltransferase</keyword>
<dbReference type="Gene3D" id="3.40.50.150">
    <property type="entry name" value="Vaccinia Virus protein VP39"/>
    <property type="match status" value="1"/>
</dbReference>
<evidence type="ECO:0000259" key="1">
    <source>
        <dbReference type="Pfam" id="PF08241"/>
    </source>
</evidence>
<dbReference type="GO" id="GO:0032259">
    <property type="term" value="P:methylation"/>
    <property type="evidence" value="ECO:0007669"/>
    <property type="project" value="UniProtKB-KW"/>
</dbReference>
<dbReference type="GO" id="GO:0008757">
    <property type="term" value="F:S-adenosylmethionine-dependent methyltransferase activity"/>
    <property type="evidence" value="ECO:0007669"/>
    <property type="project" value="InterPro"/>
</dbReference>